<dbReference type="Proteomes" id="UP000001876">
    <property type="component" value="Unassembled WGS sequence"/>
</dbReference>
<feature type="compositionally biased region" description="Pro residues" evidence="1">
    <location>
        <begin position="81"/>
        <end position="94"/>
    </location>
</feature>
<keyword evidence="3" id="KW-1185">Reference proteome</keyword>
<organism evidence="3">
    <name type="scientific">Micromonas pusilla (strain CCMP1545)</name>
    <name type="common">Picoplanktonic green alga</name>
    <dbReference type="NCBI Taxonomy" id="564608"/>
    <lineage>
        <taxon>Eukaryota</taxon>
        <taxon>Viridiplantae</taxon>
        <taxon>Chlorophyta</taxon>
        <taxon>Mamiellophyceae</taxon>
        <taxon>Mamiellales</taxon>
        <taxon>Mamiellaceae</taxon>
        <taxon>Micromonas</taxon>
    </lineage>
</organism>
<feature type="compositionally biased region" description="Low complexity" evidence="1">
    <location>
        <begin position="1"/>
        <end position="14"/>
    </location>
</feature>
<name>C1N9R2_MICPC</name>
<sequence length="152" mass="16984">MLFPSSPARGASSPGDGGGVFVPPELESMLQTTSPKTAKHVLSRAACDALAEVRRRRRVASREFFRSFLRSFLSISLVVDPTPPRSLTPHPSPPRAQLNDRLNDARSMHARAEERARLFQLERDRAVADLETSELKWSELHDAVVREIQARS</sequence>
<dbReference type="EMBL" id="GG663752">
    <property type="protein sequence ID" value="EEH50991.1"/>
    <property type="molecule type" value="Genomic_DNA"/>
</dbReference>
<feature type="region of interest" description="Disordered" evidence="1">
    <location>
        <begin position="80"/>
        <end position="99"/>
    </location>
</feature>
<proteinExistence type="predicted"/>
<dbReference type="GeneID" id="9690098"/>
<reference evidence="2 3" key="1">
    <citation type="journal article" date="2009" name="Science">
        <title>Green evolution and dynamic adaptations revealed by genomes of the marine picoeukaryotes Micromonas.</title>
        <authorList>
            <person name="Worden A.Z."/>
            <person name="Lee J.H."/>
            <person name="Mock T."/>
            <person name="Rouze P."/>
            <person name="Simmons M.P."/>
            <person name="Aerts A.L."/>
            <person name="Allen A.E."/>
            <person name="Cuvelier M.L."/>
            <person name="Derelle E."/>
            <person name="Everett M.V."/>
            <person name="Foulon E."/>
            <person name="Grimwood J."/>
            <person name="Gundlach H."/>
            <person name="Henrissat B."/>
            <person name="Napoli C."/>
            <person name="McDonald S.M."/>
            <person name="Parker M.S."/>
            <person name="Rombauts S."/>
            <person name="Salamov A."/>
            <person name="Von Dassow P."/>
            <person name="Badger J.H."/>
            <person name="Coutinho P.M."/>
            <person name="Demir E."/>
            <person name="Dubchak I."/>
            <person name="Gentemann C."/>
            <person name="Eikrem W."/>
            <person name="Gready J.E."/>
            <person name="John U."/>
            <person name="Lanier W."/>
            <person name="Lindquist E.A."/>
            <person name="Lucas S."/>
            <person name="Mayer K.F."/>
            <person name="Moreau H."/>
            <person name="Not F."/>
            <person name="Otillar R."/>
            <person name="Panaud O."/>
            <person name="Pangilinan J."/>
            <person name="Paulsen I."/>
            <person name="Piegu B."/>
            <person name="Poliakov A."/>
            <person name="Robbens S."/>
            <person name="Schmutz J."/>
            <person name="Toulza E."/>
            <person name="Wyss T."/>
            <person name="Zelensky A."/>
            <person name="Zhou K."/>
            <person name="Armbrust E.V."/>
            <person name="Bhattacharya D."/>
            <person name="Goodenough U.W."/>
            <person name="Van de Peer Y."/>
            <person name="Grigoriev I.V."/>
        </authorList>
    </citation>
    <scope>NUCLEOTIDE SEQUENCE [LARGE SCALE GENOMIC DNA]</scope>
    <source>
        <strain evidence="2 3">CCMP1545</strain>
    </source>
</reference>
<dbReference type="RefSeq" id="XP_003064657.1">
    <property type="nucleotide sequence ID" value="XM_003064611.1"/>
</dbReference>
<evidence type="ECO:0000313" key="3">
    <source>
        <dbReference type="Proteomes" id="UP000001876"/>
    </source>
</evidence>
<dbReference type="KEGG" id="mpp:MICPUCDRAFT_54591"/>
<evidence type="ECO:0000313" key="2">
    <source>
        <dbReference type="EMBL" id="EEH50991.1"/>
    </source>
</evidence>
<accession>C1N9R2</accession>
<dbReference type="AlphaFoldDB" id="C1N9R2"/>
<protein>
    <submittedName>
        <fullName evidence="2">Predicted protein</fullName>
    </submittedName>
</protein>
<feature type="region of interest" description="Disordered" evidence="1">
    <location>
        <begin position="1"/>
        <end position="37"/>
    </location>
</feature>
<evidence type="ECO:0000256" key="1">
    <source>
        <dbReference type="SAM" id="MobiDB-lite"/>
    </source>
</evidence>
<gene>
    <name evidence="2" type="ORF">MICPUCDRAFT_54591</name>
</gene>